<sequence>MSIEDIKKKAGIIKKHDDPDTNVDVNKIIEHSDITREKVNPAGISHDNSFMHKEKSTAQKKRGK</sequence>
<feature type="region of interest" description="Disordered" evidence="1">
    <location>
        <begin position="36"/>
        <end position="64"/>
    </location>
</feature>
<evidence type="ECO:0000313" key="3">
    <source>
        <dbReference type="Proteomes" id="UP001519271"/>
    </source>
</evidence>
<proteinExistence type="predicted"/>
<evidence type="ECO:0000256" key="1">
    <source>
        <dbReference type="SAM" id="MobiDB-lite"/>
    </source>
</evidence>
<evidence type="ECO:0000313" key="2">
    <source>
        <dbReference type="EMBL" id="MBP1920174.1"/>
    </source>
</evidence>
<feature type="region of interest" description="Disordered" evidence="1">
    <location>
        <begin position="1"/>
        <end position="20"/>
    </location>
</feature>
<gene>
    <name evidence="2" type="ORF">J2Z34_002672</name>
</gene>
<dbReference type="RefSeq" id="WP_209460355.1">
    <property type="nucleotide sequence ID" value="NZ_JAGGKC010000025.1"/>
</dbReference>
<evidence type="ECO:0008006" key="4">
    <source>
        <dbReference type="Google" id="ProtNLM"/>
    </source>
</evidence>
<comment type="caution">
    <text evidence="2">The sequence shown here is derived from an EMBL/GenBank/DDBJ whole genome shotgun (WGS) entry which is preliminary data.</text>
</comment>
<protein>
    <recommendedName>
        <fullName evidence="4">DUF4025 domain-containing protein</fullName>
    </recommendedName>
</protein>
<organism evidence="2 3">
    <name type="scientific">Youngiibacter multivorans</name>
    <dbReference type="NCBI Taxonomy" id="937251"/>
    <lineage>
        <taxon>Bacteria</taxon>
        <taxon>Bacillati</taxon>
        <taxon>Bacillota</taxon>
        <taxon>Clostridia</taxon>
        <taxon>Eubacteriales</taxon>
        <taxon>Clostridiaceae</taxon>
        <taxon>Youngiibacter</taxon>
    </lineage>
</organism>
<dbReference type="EMBL" id="JAGGKC010000025">
    <property type="protein sequence ID" value="MBP1920174.1"/>
    <property type="molecule type" value="Genomic_DNA"/>
</dbReference>
<keyword evidence="3" id="KW-1185">Reference proteome</keyword>
<reference evidence="2 3" key="1">
    <citation type="submission" date="2021-03" db="EMBL/GenBank/DDBJ databases">
        <title>Genomic Encyclopedia of Type Strains, Phase IV (KMG-IV): sequencing the most valuable type-strain genomes for metagenomic binning, comparative biology and taxonomic classification.</title>
        <authorList>
            <person name="Goeker M."/>
        </authorList>
    </citation>
    <scope>NUCLEOTIDE SEQUENCE [LARGE SCALE GENOMIC DNA]</scope>
    <source>
        <strain evidence="2 3">DSM 6139</strain>
    </source>
</reference>
<name>A0ABS4G6M0_9CLOT</name>
<dbReference type="Proteomes" id="UP001519271">
    <property type="component" value="Unassembled WGS sequence"/>
</dbReference>
<feature type="compositionally biased region" description="Basic and acidic residues" evidence="1">
    <location>
        <begin position="1"/>
        <end position="19"/>
    </location>
</feature>
<accession>A0ABS4G6M0</accession>